<dbReference type="EMBL" id="JBBLXS010000022">
    <property type="protein sequence ID" value="MEK0183844.1"/>
    <property type="molecule type" value="Genomic_DNA"/>
</dbReference>
<proteinExistence type="predicted"/>
<comment type="caution">
    <text evidence="1">The sequence shown here is derived from an EMBL/GenBank/DDBJ whole genome shotgun (WGS) entry which is preliminary data.</text>
</comment>
<gene>
    <name evidence="1" type="ORF">WMG39_03170</name>
</gene>
<dbReference type="Proteomes" id="UP001384579">
    <property type="component" value="Unassembled WGS sequence"/>
</dbReference>
<evidence type="ECO:0000313" key="2">
    <source>
        <dbReference type="Proteomes" id="UP001384579"/>
    </source>
</evidence>
<sequence length="44" mass="4760">MSIESKNQPSTHDLGKFLILALVDPSQTAAHPGRSRKVPHLAIP</sequence>
<organism evidence="1 2">
    <name type="scientific">Microcoleus anatoxicus PTRS2</name>
    <dbReference type="NCBI Taxonomy" id="2705321"/>
    <lineage>
        <taxon>Bacteria</taxon>
        <taxon>Bacillati</taxon>
        <taxon>Cyanobacteriota</taxon>
        <taxon>Cyanophyceae</taxon>
        <taxon>Oscillatoriophycideae</taxon>
        <taxon>Oscillatoriales</taxon>
        <taxon>Microcoleaceae</taxon>
        <taxon>Microcoleus</taxon>
        <taxon>Microcoleus anatoxicus</taxon>
    </lineage>
</organism>
<reference evidence="1 2" key="1">
    <citation type="journal article" date="2020" name="Harmful Algae">
        <title>Molecular and morphological characterization of a novel dihydroanatoxin-a producing Microcoleus species (cyanobacteria) from the Russian River, California, USA.</title>
        <authorList>
            <person name="Conklin K.Y."/>
            <person name="Stancheva R."/>
            <person name="Otten T.G."/>
            <person name="Fadness R."/>
            <person name="Boyer G.L."/>
            <person name="Read B."/>
            <person name="Zhang X."/>
            <person name="Sheath R.G."/>
        </authorList>
    </citation>
    <scope>NUCLEOTIDE SEQUENCE [LARGE SCALE GENOMIC DNA]</scope>
    <source>
        <strain evidence="1 2">PTRS2</strain>
    </source>
</reference>
<evidence type="ECO:0000313" key="1">
    <source>
        <dbReference type="EMBL" id="MEK0183844.1"/>
    </source>
</evidence>
<protein>
    <submittedName>
        <fullName evidence="1">Uncharacterized protein</fullName>
    </submittedName>
</protein>
<name>A0ABU8YHL0_9CYAN</name>
<accession>A0ABU8YHL0</accession>
<keyword evidence="2" id="KW-1185">Reference proteome</keyword>
<dbReference type="RefSeq" id="WP_340520199.1">
    <property type="nucleotide sequence ID" value="NZ_JBBLXS010000022.1"/>
</dbReference>